<accession>A0AAV4A8V2</accession>
<organism evidence="2 3">
    <name type="scientific">Plakobranchus ocellatus</name>
    <dbReference type="NCBI Taxonomy" id="259542"/>
    <lineage>
        <taxon>Eukaryota</taxon>
        <taxon>Metazoa</taxon>
        <taxon>Spiralia</taxon>
        <taxon>Lophotrochozoa</taxon>
        <taxon>Mollusca</taxon>
        <taxon>Gastropoda</taxon>
        <taxon>Heterobranchia</taxon>
        <taxon>Euthyneura</taxon>
        <taxon>Panpulmonata</taxon>
        <taxon>Sacoglossa</taxon>
        <taxon>Placobranchoidea</taxon>
        <taxon>Plakobranchidae</taxon>
        <taxon>Plakobranchus</taxon>
    </lineage>
</organism>
<dbReference type="Proteomes" id="UP000735302">
    <property type="component" value="Unassembled WGS sequence"/>
</dbReference>
<evidence type="ECO:0000313" key="2">
    <source>
        <dbReference type="EMBL" id="GFO03377.1"/>
    </source>
</evidence>
<comment type="caution">
    <text evidence="2">The sequence shown here is derived from an EMBL/GenBank/DDBJ whole genome shotgun (WGS) entry which is preliminary data.</text>
</comment>
<reference evidence="2 3" key="1">
    <citation type="journal article" date="2021" name="Elife">
        <title>Chloroplast acquisition without the gene transfer in kleptoplastic sea slugs, Plakobranchus ocellatus.</title>
        <authorList>
            <person name="Maeda T."/>
            <person name="Takahashi S."/>
            <person name="Yoshida T."/>
            <person name="Shimamura S."/>
            <person name="Takaki Y."/>
            <person name="Nagai Y."/>
            <person name="Toyoda A."/>
            <person name="Suzuki Y."/>
            <person name="Arimoto A."/>
            <person name="Ishii H."/>
            <person name="Satoh N."/>
            <person name="Nishiyama T."/>
            <person name="Hasebe M."/>
            <person name="Maruyama T."/>
            <person name="Minagawa J."/>
            <person name="Obokata J."/>
            <person name="Shigenobu S."/>
        </authorList>
    </citation>
    <scope>NUCLEOTIDE SEQUENCE [LARGE SCALE GENOMIC DNA]</scope>
</reference>
<dbReference type="AlphaFoldDB" id="A0AAV4A8V2"/>
<sequence length="104" mass="11333">MLNRSDEISTSARSTFRCSMNSNQQNLGKRNQDSGFLGQASWRCLPHANLQMRMSKGATFAHVGRASMAVTVPAKSSGLQLPITIQWFSASLSISTQLQTCPAK</sequence>
<name>A0AAV4A8V2_9GAST</name>
<gene>
    <name evidence="2" type="ORF">PoB_002988200</name>
</gene>
<dbReference type="EMBL" id="BLXT01003724">
    <property type="protein sequence ID" value="GFO03377.1"/>
    <property type="molecule type" value="Genomic_DNA"/>
</dbReference>
<keyword evidence="3" id="KW-1185">Reference proteome</keyword>
<protein>
    <submittedName>
        <fullName evidence="2">Uncharacterized protein</fullName>
    </submittedName>
</protein>
<feature type="region of interest" description="Disordered" evidence="1">
    <location>
        <begin position="1"/>
        <end position="34"/>
    </location>
</feature>
<feature type="compositionally biased region" description="Polar residues" evidence="1">
    <location>
        <begin position="8"/>
        <end position="29"/>
    </location>
</feature>
<evidence type="ECO:0000256" key="1">
    <source>
        <dbReference type="SAM" id="MobiDB-lite"/>
    </source>
</evidence>
<evidence type="ECO:0000313" key="3">
    <source>
        <dbReference type="Proteomes" id="UP000735302"/>
    </source>
</evidence>
<proteinExistence type="predicted"/>